<dbReference type="SUPFAM" id="SSF51366">
    <property type="entry name" value="Ribulose-phoshate binding barrel"/>
    <property type="match status" value="1"/>
</dbReference>
<keyword evidence="8 10" id="KW-0479">Metal-binding</keyword>
<dbReference type="HAMAP" id="MF_02227">
    <property type="entry name" value="RPE"/>
    <property type="match status" value="1"/>
</dbReference>
<comment type="cofactor">
    <cofactor evidence="3">
        <name>Co(2+)</name>
        <dbReference type="ChEBI" id="CHEBI:48828"/>
    </cofactor>
</comment>
<dbReference type="NCBIfam" id="NF004076">
    <property type="entry name" value="PRK05581.1-4"/>
    <property type="match status" value="1"/>
</dbReference>
<evidence type="ECO:0000256" key="11">
    <source>
        <dbReference type="PIRNR" id="PIRNR001461"/>
    </source>
</evidence>
<feature type="binding site" evidence="10">
    <location>
        <begin position="196"/>
        <end position="197"/>
    </location>
    <ligand>
        <name>substrate</name>
    </ligand>
</feature>
<dbReference type="PANTHER" id="PTHR11749">
    <property type="entry name" value="RIBULOSE-5-PHOSPHATE-3-EPIMERASE"/>
    <property type="match status" value="1"/>
</dbReference>
<gene>
    <name evidence="10 12" type="primary">rpe</name>
    <name evidence="12" type="ORF">AAIG11_03280</name>
</gene>
<comment type="cofactor">
    <cofactor evidence="5">
        <name>Fe(2+)</name>
        <dbReference type="ChEBI" id="CHEBI:29033"/>
    </cofactor>
</comment>
<keyword evidence="10 11" id="KW-0119">Carbohydrate metabolism</keyword>
<dbReference type="RefSeq" id="WP_343184834.1">
    <property type="nucleotide sequence ID" value="NZ_JBCITM010000002.1"/>
</dbReference>
<evidence type="ECO:0000313" key="12">
    <source>
        <dbReference type="EMBL" id="MEN1759487.1"/>
    </source>
</evidence>
<dbReference type="PIRSF" id="PIRSF001461">
    <property type="entry name" value="RPE"/>
    <property type="match status" value="1"/>
</dbReference>
<comment type="function">
    <text evidence="10">Catalyzes the reversible epimerization of D-ribulose 5-phosphate to D-xylulose 5-phosphate.</text>
</comment>
<dbReference type="Pfam" id="PF00834">
    <property type="entry name" value="Ribul_P_3_epim"/>
    <property type="match status" value="1"/>
</dbReference>
<reference evidence="12 13" key="1">
    <citation type="submission" date="2024-04" db="EMBL/GenBank/DDBJ databases">
        <title>Genome sequencing and metabolic network reconstruction of aminoacids and betaine degradation by Anoxynatronum sibiricum.</title>
        <authorList>
            <person name="Detkova E.N."/>
            <person name="Boltjanskaja Y.V."/>
            <person name="Mardanov A.V."/>
            <person name="Kevbrin V."/>
        </authorList>
    </citation>
    <scope>NUCLEOTIDE SEQUENCE [LARGE SCALE GENOMIC DNA]</scope>
    <source>
        <strain evidence="12 13">Z-7981</strain>
    </source>
</reference>
<dbReference type="PROSITE" id="PS01085">
    <property type="entry name" value="RIBUL_P_3_EPIMER_1"/>
    <property type="match status" value="1"/>
</dbReference>
<evidence type="ECO:0000256" key="4">
    <source>
        <dbReference type="ARBA" id="ARBA00001947"/>
    </source>
</evidence>
<evidence type="ECO:0000256" key="10">
    <source>
        <dbReference type="HAMAP-Rule" id="MF_02227"/>
    </source>
</evidence>
<evidence type="ECO:0000313" key="13">
    <source>
        <dbReference type="Proteomes" id="UP001407405"/>
    </source>
</evidence>
<feature type="binding site" evidence="10">
    <location>
        <position position="65"/>
    </location>
    <ligand>
        <name>a divalent metal cation</name>
        <dbReference type="ChEBI" id="CHEBI:60240"/>
    </ligand>
</feature>
<protein>
    <recommendedName>
        <fullName evidence="7 10">Ribulose-phosphate 3-epimerase</fullName>
        <ecNumber evidence="7 10">5.1.3.1</ecNumber>
    </recommendedName>
</protein>
<evidence type="ECO:0000256" key="7">
    <source>
        <dbReference type="ARBA" id="ARBA00013188"/>
    </source>
</evidence>
<dbReference type="EMBL" id="JBCITM010000002">
    <property type="protein sequence ID" value="MEN1759487.1"/>
    <property type="molecule type" value="Genomic_DNA"/>
</dbReference>
<dbReference type="CDD" id="cd00429">
    <property type="entry name" value="RPE"/>
    <property type="match status" value="1"/>
</dbReference>
<keyword evidence="13" id="KW-1185">Reference proteome</keyword>
<organism evidence="12 13">
    <name type="scientific">Anoxynatronum sibiricum</name>
    <dbReference type="NCBI Taxonomy" id="210623"/>
    <lineage>
        <taxon>Bacteria</taxon>
        <taxon>Bacillati</taxon>
        <taxon>Bacillota</taxon>
        <taxon>Clostridia</taxon>
        <taxon>Eubacteriales</taxon>
        <taxon>Clostridiaceae</taxon>
        <taxon>Anoxynatronum</taxon>
    </lineage>
</organism>
<evidence type="ECO:0000256" key="8">
    <source>
        <dbReference type="ARBA" id="ARBA00022723"/>
    </source>
</evidence>
<feature type="binding site" evidence="10">
    <location>
        <begin position="141"/>
        <end position="144"/>
    </location>
    <ligand>
        <name>substrate</name>
    </ligand>
</feature>
<feature type="binding site" evidence="10">
    <location>
        <position position="7"/>
    </location>
    <ligand>
        <name>substrate</name>
    </ligand>
</feature>
<dbReference type="InterPro" id="IPR000056">
    <property type="entry name" value="Ribul_P_3_epim-like"/>
</dbReference>
<comment type="cofactor">
    <cofactor evidence="2">
        <name>Mn(2+)</name>
        <dbReference type="ChEBI" id="CHEBI:29035"/>
    </cofactor>
</comment>
<comment type="pathway">
    <text evidence="10">Carbohydrate degradation.</text>
</comment>
<evidence type="ECO:0000256" key="1">
    <source>
        <dbReference type="ARBA" id="ARBA00001782"/>
    </source>
</evidence>
<dbReference type="Proteomes" id="UP001407405">
    <property type="component" value="Unassembled WGS sequence"/>
</dbReference>
<dbReference type="Gene3D" id="3.20.20.70">
    <property type="entry name" value="Aldolase class I"/>
    <property type="match status" value="1"/>
</dbReference>
<keyword evidence="9 10" id="KW-0413">Isomerase</keyword>
<evidence type="ECO:0000256" key="2">
    <source>
        <dbReference type="ARBA" id="ARBA00001936"/>
    </source>
</evidence>
<accession>A0ABU9VQP1</accession>
<sequence length="220" mass="23518">MIKIAPSILSADFSCLGQEITRMEKAGADYIHVDVMDGRFVPNITIGPPVVAALRSKSQLPFDVHLMIVEPEKYIPDFVKAGADIISVQVETCPHLHRTIHQIKELGAMACVALNPSTPLHTLEYVLSDLDMVLVMTVNPGFGGQTFIPGMLPKISKLKDMMTTVSSQAVIQVDGGIHSGNIGEIAAAGAKVFVAGSAIFNSEVPEQEVTALRKAATQQA</sequence>
<feature type="active site" description="Proton donor" evidence="10">
    <location>
        <position position="174"/>
    </location>
</feature>
<evidence type="ECO:0000256" key="9">
    <source>
        <dbReference type="ARBA" id="ARBA00023235"/>
    </source>
</evidence>
<feature type="binding site" evidence="10">
    <location>
        <begin position="174"/>
        <end position="176"/>
    </location>
    <ligand>
        <name>substrate</name>
    </ligand>
</feature>
<evidence type="ECO:0000256" key="3">
    <source>
        <dbReference type="ARBA" id="ARBA00001941"/>
    </source>
</evidence>
<comment type="cofactor">
    <cofactor evidence="4">
        <name>Zn(2+)</name>
        <dbReference type="ChEBI" id="CHEBI:29105"/>
    </cofactor>
</comment>
<name>A0ABU9VQP1_9CLOT</name>
<comment type="caution">
    <text evidence="12">The sequence shown here is derived from an EMBL/GenBank/DDBJ whole genome shotgun (WGS) entry which is preliminary data.</text>
</comment>
<feature type="binding site" evidence="10">
    <location>
        <position position="65"/>
    </location>
    <ligand>
        <name>substrate</name>
    </ligand>
</feature>
<feature type="active site" description="Proton acceptor" evidence="10">
    <location>
        <position position="34"/>
    </location>
</feature>
<feature type="binding site" evidence="10">
    <location>
        <position position="174"/>
    </location>
    <ligand>
        <name>a divalent metal cation</name>
        <dbReference type="ChEBI" id="CHEBI:60240"/>
    </ligand>
</feature>
<feature type="binding site" evidence="10">
    <location>
        <position position="34"/>
    </location>
    <ligand>
        <name>a divalent metal cation</name>
        <dbReference type="ChEBI" id="CHEBI:60240"/>
    </ligand>
</feature>
<feature type="binding site" evidence="10">
    <location>
        <position position="32"/>
    </location>
    <ligand>
        <name>a divalent metal cation</name>
        <dbReference type="ChEBI" id="CHEBI:60240"/>
    </ligand>
</feature>
<dbReference type="InterPro" id="IPR011060">
    <property type="entry name" value="RibuloseP-bd_barrel"/>
</dbReference>
<dbReference type="GO" id="GO:0004750">
    <property type="term" value="F:D-ribulose-phosphate 3-epimerase activity"/>
    <property type="evidence" value="ECO:0007669"/>
    <property type="project" value="UniProtKB-EC"/>
</dbReference>
<dbReference type="EC" id="5.1.3.1" evidence="7 10"/>
<dbReference type="InterPro" id="IPR026019">
    <property type="entry name" value="Ribul_P_3_epim"/>
</dbReference>
<dbReference type="PROSITE" id="PS01086">
    <property type="entry name" value="RIBUL_P_3_EPIMER_2"/>
    <property type="match status" value="1"/>
</dbReference>
<comment type="cofactor">
    <cofactor evidence="10">
        <name>a divalent metal cation</name>
        <dbReference type="ChEBI" id="CHEBI:60240"/>
    </cofactor>
    <text evidence="10">Binds 1 divalent metal cation per subunit.</text>
</comment>
<comment type="catalytic activity">
    <reaction evidence="1 10 11">
        <text>D-ribulose 5-phosphate = D-xylulose 5-phosphate</text>
        <dbReference type="Rhea" id="RHEA:13677"/>
        <dbReference type="ChEBI" id="CHEBI:57737"/>
        <dbReference type="ChEBI" id="CHEBI:58121"/>
        <dbReference type="EC" id="5.1.3.1"/>
    </reaction>
</comment>
<evidence type="ECO:0000256" key="6">
    <source>
        <dbReference type="ARBA" id="ARBA00009541"/>
    </source>
</evidence>
<dbReference type="InterPro" id="IPR013785">
    <property type="entry name" value="Aldolase_TIM"/>
</dbReference>
<dbReference type="NCBIfam" id="TIGR01163">
    <property type="entry name" value="rpe"/>
    <property type="match status" value="1"/>
</dbReference>
<comment type="similarity">
    <text evidence="6 10 11">Belongs to the ribulose-phosphate 3-epimerase family.</text>
</comment>
<evidence type="ECO:0000256" key="5">
    <source>
        <dbReference type="ARBA" id="ARBA00001954"/>
    </source>
</evidence>
<proteinExistence type="inferred from homology"/>